<keyword evidence="1" id="KW-0812">Transmembrane</keyword>
<protein>
    <submittedName>
        <fullName evidence="2">Uncharacterized protein</fullName>
    </submittedName>
</protein>
<gene>
    <name evidence="2" type="ORF">MMON_30820</name>
</gene>
<name>A0AAD1IVQ2_MYCMB</name>
<accession>A0AAD1IVQ2</accession>
<dbReference type="Proteomes" id="UP000466039">
    <property type="component" value="Chromosome"/>
</dbReference>
<evidence type="ECO:0000256" key="1">
    <source>
        <dbReference type="SAM" id="Phobius"/>
    </source>
</evidence>
<keyword evidence="1" id="KW-1133">Transmembrane helix</keyword>
<dbReference type="AlphaFoldDB" id="A0AAD1IVQ2"/>
<feature type="transmembrane region" description="Helical" evidence="1">
    <location>
        <begin position="48"/>
        <end position="67"/>
    </location>
</feature>
<sequence length="162" mass="17326">MEVQCAEPVDGDGVGMVGEPQRQRQIVGHAGGTGAHVCKSYHGRVWEFAVLLLLIGAIAVLAAPWIMRSRGPRGELAQGTLLVTGVSPRPDDVTGEQFVTISGVINGPTVDEHVVYQRMAVDVNNWPTMGALFPVVYSPKNPDNWNFAPPEPTDGPLPPPPN</sequence>
<dbReference type="EMBL" id="AP022617">
    <property type="protein sequence ID" value="BBZ61781.1"/>
    <property type="molecule type" value="Genomic_DNA"/>
</dbReference>
<keyword evidence="3" id="KW-1185">Reference proteome</keyword>
<keyword evidence="1" id="KW-0472">Membrane</keyword>
<organism evidence="2 3">
    <name type="scientific">Mycolicibacterium monacense</name>
    <name type="common">Mycobacterium monacense</name>
    <dbReference type="NCBI Taxonomy" id="85693"/>
    <lineage>
        <taxon>Bacteria</taxon>
        <taxon>Bacillati</taxon>
        <taxon>Actinomycetota</taxon>
        <taxon>Actinomycetes</taxon>
        <taxon>Mycobacteriales</taxon>
        <taxon>Mycobacteriaceae</taxon>
        <taxon>Mycolicibacterium</taxon>
    </lineage>
</organism>
<evidence type="ECO:0000313" key="3">
    <source>
        <dbReference type="Proteomes" id="UP000466039"/>
    </source>
</evidence>
<proteinExistence type="predicted"/>
<reference evidence="2 3" key="1">
    <citation type="journal article" date="2019" name="Emerg. Microbes Infect.">
        <title>Comprehensive subspecies identification of 175 nontuberculous mycobacteria species based on 7547 genomic profiles.</title>
        <authorList>
            <person name="Matsumoto Y."/>
            <person name="Kinjo T."/>
            <person name="Motooka D."/>
            <person name="Nabeya D."/>
            <person name="Jung N."/>
            <person name="Uechi K."/>
            <person name="Horii T."/>
            <person name="Iida T."/>
            <person name="Fujita J."/>
            <person name="Nakamura S."/>
        </authorList>
    </citation>
    <scope>NUCLEOTIDE SEQUENCE [LARGE SCALE GENOMIC DNA]</scope>
    <source>
        <strain evidence="2 3">JCM 15658</strain>
    </source>
</reference>
<evidence type="ECO:0000313" key="2">
    <source>
        <dbReference type="EMBL" id="BBZ61781.1"/>
    </source>
</evidence>